<sequence length="80" mass="9169">MLRATFGWFFVALYPSPFPIVSRTVQFAYIALFASHLGDVSNIFNIHTQRINPLENFAMCLSLEVWTQTLSDVSIQNSRQ</sequence>
<dbReference type="EMBL" id="LNTY01000006">
    <property type="protein sequence ID" value="KXF83315.1"/>
    <property type="molecule type" value="Genomic_DNA"/>
</dbReference>
<proteinExistence type="predicted"/>
<evidence type="ECO:0000313" key="2">
    <source>
        <dbReference type="Proteomes" id="UP000070529"/>
    </source>
</evidence>
<dbReference type="STRING" id="294935.ATN88_06475"/>
<comment type="caution">
    <text evidence="1">The sequence shown here is derived from an EMBL/GenBank/DDBJ whole genome shotgun (WGS) entry which is preliminary data.</text>
</comment>
<keyword evidence="2" id="KW-1185">Reference proteome</keyword>
<name>A0A135ID28_9GAMM</name>
<protein>
    <submittedName>
        <fullName evidence="1">Uncharacterized protein</fullName>
    </submittedName>
</protein>
<dbReference type="AlphaFoldDB" id="A0A135ID28"/>
<gene>
    <name evidence="1" type="ORF">ATN88_06475</name>
</gene>
<dbReference type="Proteomes" id="UP000070529">
    <property type="component" value="Unassembled WGS sequence"/>
</dbReference>
<accession>A0A135ID28</accession>
<evidence type="ECO:0000313" key="1">
    <source>
        <dbReference type="EMBL" id="KXF83315.1"/>
    </source>
</evidence>
<reference evidence="1 2" key="1">
    <citation type="submission" date="2015-11" db="EMBL/GenBank/DDBJ databases">
        <title>Genomic Taxonomy of the Vibrionaceae.</title>
        <authorList>
            <person name="Gomez-Gil B."/>
            <person name="Enciso-Ibarra J."/>
        </authorList>
    </citation>
    <scope>NUCLEOTIDE SEQUENCE [LARGE SCALE GENOMIC DNA]</scope>
    <source>
        <strain evidence="1 2">CAIM 912</strain>
    </source>
</reference>
<organism evidence="1 2">
    <name type="scientific">Enterovibrio coralii</name>
    <dbReference type="NCBI Taxonomy" id="294935"/>
    <lineage>
        <taxon>Bacteria</taxon>
        <taxon>Pseudomonadati</taxon>
        <taxon>Pseudomonadota</taxon>
        <taxon>Gammaproteobacteria</taxon>
        <taxon>Vibrionales</taxon>
        <taxon>Vibrionaceae</taxon>
        <taxon>Enterovibrio</taxon>
    </lineage>
</organism>